<proteinExistence type="predicted"/>
<feature type="compositionally biased region" description="Low complexity" evidence="1">
    <location>
        <begin position="270"/>
        <end position="290"/>
    </location>
</feature>
<feature type="compositionally biased region" description="Low complexity" evidence="1">
    <location>
        <begin position="330"/>
        <end position="344"/>
    </location>
</feature>
<dbReference type="GO" id="GO:0019684">
    <property type="term" value="P:photosynthesis, light reaction"/>
    <property type="evidence" value="ECO:0007669"/>
    <property type="project" value="InterPro"/>
</dbReference>
<name>A0A4R7J1G3_9ACTN</name>
<dbReference type="RefSeq" id="WP_166649254.1">
    <property type="nucleotide sequence ID" value="NZ_SOAW01000002.1"/>
</dbReference>
<comment type="caution">
    <text evidence="3">The sequence shown here is derived from an EMBL/GenBank/DDBJ whole genome shotgun (WGS) entry which is preliminary data.</text>
</comment>
<organism evidence="3 4">
    <name type="scientific">Naumannella halotolerans</name>
    <dbReference type="NCBI Taxonomy" id="993414"/>
    <lineage>
        <taxon>Bacteria</taxon>
        <taxon>Bacillati</taxon>
        <taxon>Actinomycetota</taxon>
        <taxon>Actinomycetes</taxon>
        <taxon>Propionibacteriales</taxon>
        <taxon>Propionibacteriaceae</taxon>
        <taxon>Naumannella</taxon>
    </lineage>
</organism>
<dbReference type="Pfam" id="PF05239">
    <property type="entry name" value="PRC"/>
    <property type="match status" value="1"/>
</dbReference>
<sequence length="525" mass="54481">MPAHDYDALLNADVQGSDGERIGAVNQLFLDDQTQNPSWVTVVIGVFGRREHFIPLADAQFRDGAIHVPYEKAQITAAPALDVDQHLSRDDEDVLFDYYAVQGRGGMPPATDPVADEDPAAEAPTAQPSDAETSPSAYADEVRAETPHEQTLAAEPIDEPVPVDPADAPLAEPVEQPAEWESAAPFTATDEVQDDDVPGVSAQHVEAQEVDPAAEPEVDDRPIDGVVTVDESFTASTPETFEERSIGTDPVDDEAIIVDNEAIIVSDETASPWAAPESAAPVDDASADAESVADHPLEDEPVVGDAAYAPEEDLTGGEPLAPLPDRAGTEPEPLVESESVPVAPAGEAESNETEPAIVAEAAVPPVVPEPDHGSPASPTTPTRVPLSPASSTPAPSTTAAAGESTTGAYGSPAGLGTANDPSQASLFTGGGRPGPADPKPTDDDRASGPGSPASAATGPGSAASSADPRNDRVAKLEDGLGRAQLGATKFVRFLLGEAERWAGRANSRLDEWEKEGRLPGQKRHK</sequence>
<feature type="region of interest" description="Disordered" evidence="1">
    <location>
        <begin position="502"/>
        <end position="525"/>
    </location>
</feature>
<dbReference type="Proteomes" id="UP000295371">
    <property type="component" value="Unassembled WGS sequence"/>
</dbReference>
<dbReference type="InterPro" id="IPR027275">
    <property type="entry name" value="PRC-brl_dom"/>
</dbReference>
<evidence type="ECO:0000313" key="3">
    <source>
        <dbReference type="EMBL" id="TDT30992.1"/>
    </source>
</evidence>
<evidence type="ECO:0000259" key="2">
    <source>
        <dbReference type="Pfam" id="PF05239"/>
    </source>
</evidence>
<feature type="compositionally biased region" description="Low complexity" evidence="1">
    <location>
        <begin position="353"/>
        <end position="364"/>
    </location>
</feature>
<feature type="compositionally biased region" description="Low complexity" evidence="1">
    <location>
        <begin position="387"/>
        <end position="411"/>
    </location>
</feature>
<keyword evidence="4" id="KW-1185">Reference proteome</keyword>
<dbReference type="Gene3D" id="3.90.50.10">
    <property type="entry name" value="Photosynthetic Reaction Center, subunit H, domain 2"/>
    <property type="match status" value="1"/>
</dbReference>
<protein>
    <submittedName>
        <fullName evidence="3">PRC-barrel domain protein</fullName>
    </submittedName>
</protein>
<evidence type="ECO:0000313" key="4">
    <source>
        <dbReference type="Proteomes" id="UP000295371"/>
    </source>
</evidence>
<dbReference type="EMBL" id="SOAW01000002">
    <property type="protein sequence ID" value="TDT30992.1"/>
    <property type="molecule type" value="Genomic_DNA"/>
</dbReference>
<dbReference type="AlphaFoldDB" id="A0A4R7J1G3"/>
<feature type="compositionally biased region" description="Low complexity" evidence="1">
    <location>
        <begin position="447"/>
        <end position="466"/>
    </location>
</feature>
<dbReference type="InterPro" id="IPR014747">
    <property type="entry name" value="Bac_photo_RC_H_C"/>
</dbReference>
<feature type="domain" description="PRC-barrel" evidence="2">
    <location>
        <begin position="5"/>
        <end position="73"/>
    </location>
</feature>
<feature type="region of interest" description="Disordered" evidence="1">
    <location>
        <begin position="106"/>
        <end position="169"/>
    </location>
</feature>
<feature type="region of interest" description="Disordered" evidence="1">
    <location>
        <begin position="205"/>
        <end position="253"/>
    </location>
</feature>
<dbReference type="GO" id="GO:0030077">
    <property type="term" value="C:plasma membrane light-harvesting complex"/>
    <property type="evidence" value="ECO:0007669"/>
    <property type="project" value="InterPro"/>
</dbReference>
<evidence type="ECO:0000256" key="1">
    <source>
        <dbReference type="SAM" id="MobiDB-lite"/>
    </source>
</evidence>
<reference evidence="3 4" key="1">
    <citation type="submission" date="2019-03" db="EMBL/GenBank/DDBJ databases">
        <title>Genomic Encyclopedia of Archaeal and Bacterial Type Strains, Phase II (KMG-II): from individual species to whole genera.</title>
        <authorList>
            <person name="Goeker M."/>
        </authorList>
    </citation>
    <scope>NUCLEOTIDE SEQUENCE [LARGE SCALE GENOMIC DNA]</scope>
    <source>
        <strain evidence="3 4">DSM 24323</strain>
    </source>
</reference>
<dbReference type="InterPro" id="IPR011033">
    <property type="entry name" value="PRC_barrel-like_sf"/>
</dbReference>
<gene>
    <name evidence="3" type="ORF">CLV29_2401</name>
</gene>
<feature type="compositionally biased region" description="Basic and acidic residues" evidence="1">
    <location>
        <begin position="502"/>
        <end position="517"/>
    </location>
</feature>
<feature type="region of interest" description="Disordered" evidence="1">
    <location>
        <begin position="268"/>
        <end position="480"/>
    </location>
</feature>
<feature type="compositionally biased region" description="Acidic residues" evidence="1">
    <location>
        <begin position="208"/>
        <end position="218"/>
    </location>
</feature>
<accession>A0A4R7J1G3</accession>
<feature type="compositionally biased region" description="Basic and acidic residues" evidence="1">
    <location>
        <begin position="468"/>
        <end position="480"/>
    </location>
</feature>
<dbReference type="SUPFAM" id="SSF50346">
    <property type="entry name" value="PRC-barrel domain"/>
    <property type="match status" value="1"/>
</dbReference>